<name>A0A9W8LX72_9FUNG</name>
<dbReference type="PANTHER" id="PTHR13265:SF0">
    <property type="entry name" value="HPR1"/>
    <property type="match status" value="1"/>
</dbReference>
<dbReference type="Proteomes" id="UP001139887">
    <property type="component" value="Unassembled WGS sequence"/>
</dbReference>
<dbReference type="PANTHER" id="PTHR13265">
    <property type="entry name" value="THO COMPLEX SUBUNIT 1"/>
    <property type="match status" value="1"/>
</dbReference>
<organism evidence="1 2">
    <name type="scientific">Coemansia brasiliensis</name>
    <dbReference type="NCBI Taxonomy" id="2650707"/>
    <lineage>
        <taxon>Eukaryota</taxon>
        <taxon>Fungi</taxon>
        <taxon>Fungi incertae sedis</taxon>
        <taxon>Zoopagomycota</taxon>
        <taxon>Kickxellomycotina</taxon>
        <taxon>Kickxellomycetes</taxon>
        <taxon>Kickxellales</taxon>
        <taxon>Kickxellaceae</taxon>
        <taxon>Coemansia</taxon>
    </lineage>
</organism>
<dbReference type="AlphaFoldDB" id="A0A9W8LX72"/>
<comment type="caution">
    <text evidence="1">The sequence shown here is derived from an EMBL/GenBank/DDBJ whole genome shotgun (WGS) entry which is preliminary data.</text>
</comment>
<dbReference type="EMBL" id="JANBUW010001177">
    <property type="protein sequence ID" value="KAJ2844132.1"/>
    <property type="molecule type" value="Genomic_DNA"/>
</dbReference>
<dbReference type="OrthoDB" id="10257415at2759"/>
<dbReference type="GO" id="GO:0006406">
    <property type="term" value="P:mRNA export from nucleus"/>
    <property type="evidence" value="ECO:0007669"/>
    <property type="project" value="TreeGrafter"/>
</dbReference>
<dbReference type="GO" id="GO:0000445">
    <property type="term" value="C:THO complex part of transcription export complex"/>
    <property type="evidence" value="ECO:0007669"/>
    <property type="project" value="TreeGrafter"/>
</dbReference>
<accession>A0A9W8LX72</accession>
<dbReference type="InterPro" id="IPR021861">
    <property type="entry name" value="THO_THOC1"/>
</dbReference>
<proteinExistence type="predicted"/>
<evidence type="ECO:0000313" key="1">
    <source>
        <dbReference type="EMBL" id="KAJ2844132.1"/>
    </source>
</evidence>
<evidence type="ECO:0000313" key="2">
    <source>
        <dbReference type="Proteomes" id="UP001139887"/>
    </source>
</evidence>
<reference evidence="1" key="1">
    <citation type="submission" date="2022-07" db="EMBL/GenBank/DDBJ databases">
        <title>Phylogenomic reconstructions and comparative analyses of Kickxellomycotina fungi.</title>
        <authorList>
            <person name="Reynolds N.K."/>
            <person name="Stajich J.E."/>
            <person name="Barry K."/>
            <person name="Grigoriev I.V."/>
            <person name="Crous P."/>
            <person name="Smith M.E."/>
        </authorList>
    </citation>
    <scope>NUCLEOTIDE SEQUENCE</scope>
    <source>
        <strain evidence="1">NRRL 1566</strain>
    </source>
</reference>
<gene>
    <name evidence="1" type="ORF">IWW36_005300</name>
</gene>
<keyword evidence="2" id="KW-1185">Reference proteome</keyword>
<sequence>PHIEATDETTAMYRAFWSLQEYFADPQLLLQAEEQGGFKKFAQAALQTIDEFRRTNGNRAATLAFDPTGKETLRHLTSPALLQMQFGDAQFKCQVLLQLLIFTKYVMSMSGDRIKKLKETATNKFVLHELQLSDDESKQLQDIRKRAGNQLVSAANDRGVFSRTAQFVLFHETCWAKWKAESCKPFELPPLTALVEEVQAAAQEFLKVQSVEFSGQTIPMGSEHLAEVWQTAVAPSDLQMLGEQVSSMDLLAAMSRLDIYCRDDSDYELLTASEQTRADLLQWRALRSSVFDNMFRKVDPSSHSLATLREEVFPQPSDIEMVSHDTSSAMEVG</sequence>
<feature type="non-terminal residue" evidence="1">
    <location>
        <position position="1"/>
    </location>
</feature>
<dbReference type="Pfam" id="PF11957">
    <property type="entry name" value="efThoc1"/>
    <property type="match status" value="1"/>
</dbReference>
<protein>
    <submittedName>
        <fullName evidence="1">Uncharacterized protein</fullName>
    </submittedName>
</protein>